<dbReference type="InterPro" id="IPR008920">
    <property type="entry name" value="TF_FadR/GntR_C"/>
</dbReference>
<dbReference type="Pfam" id="PF07729">
    <property type="entry name" value="FCD"/>
    <property type="match status" value="1"/>
</dbReference>
<dbReference type="Proteomes" id="UP000324738">
    <property type="component" value="Unassembled WGS sequence"/>
</dbReference>
<accession>A0A5B0DSK4</accession>
<protein>
    <submittedName>
        <fullName evidence="5">GntR family transcriptional regulator</fullName>
    </submittedName>
</protein>
<dbReference type="PANTHER" id="PTHR43537:SF45">
    <property type="entry name" value="GNTR FAMILY REGULATORY PROTEIN"/>
    <property type="match status" value="1"/>
</dbReference>
<keyword evidence="2" id="KW-0238">DNA-binding</keyword>
<feature type="domain" description="HTH gntR-type" evidence="4">
    <location>
        <begin position="29"/>
        <end position="96"/>
    </location>
</feature>
<dbReference type="PROSITE" id="PS50949">
    <property type="entry name" value="HTH_GNTR"/>
    <property type="match status" value="1"/>
</dbReference>
<dbReference type="InterPro" id="IPR000524">
    <property type="entry name" value="Tscrpt_reg_HTH_GntR"/>
</dbReference>
<reference evidence="5 6" key="1">
    <citation type="submission" date="2019-08" db="EMBL/GenBank/DDBJ databases">
        <title>Aureimonas fodiniaquatilis sp. nov., isolated from a coal mine wastewater.</title>
        <authorList>
            <person name="Kim W."/>
        </authorList>
    </citation>
    <scope>NUCLEOTIDE SEQUENCE [LARGE SCALE GENOMIC DNA]</scope>
    <source>
        <strain evidence="5 6">CAU 1482</strain>
    </source>
</reference>
<organism evidence="5 6">
    <name type="scientific">Aureimonas fodinaquatilis</name>
    <dbReference type="NCBI Taxonomy" id="2565783"/>
    <lineage>
        <taxon>Bacteria</taxon>
        <taxon>Pseudomonadati</taxon>
        <taxon>Pseudomonadota</taxon>
        <taxon>Alphaproteobacteria</taxon>
        <taxon>Hyphomicrobiales</taxon>
        <taxon>Aurantimonadaceae</taxon>
        <taxon>Aureimonas</taxon>
    </lineage>
</organism>
<gene>
    <name evidence="5" type="ORF">FPY71_14890</name>
</gene>
<name>A0A5B0DSK4_9HYPH</name>
<dbReference type="Pfam" id="PF00392">
    <property type="entry name" value="GntR"/>
    <property type="match status" value="1"/>
</dbReference>
<dbReference type="SMART" id="SM00345">
    <property type="entry name" value="HTH_GNTR"/>
    <property type="match status" value="1"/>
</dbReference>
<dbReference type="OrthoDB" id="9028214at2"/>
<dbReference type="EMBL" id="VTWH01000003">
    <property type="protein sequence ID" value="KAA0969794.1"/>
    <property type="molecule type" value="Genomic_DNA"/>
</dbReference>
<evidence type="ECO:0000256" key="3">
    <source>
        <dbReference type="ARBA" id="ARBA00023163"/>
    </source>
</evidence>
<dbReference type="InterPro" id="IPR036390">
    <property type="entry name" value="WH_DNA-bd_sf"/>
</dbReference>
<evidence type="ECO:0000313" key="6">
    <source>
        <dbReference type="Proteomes" id="UP000324738"/>
    </source>
</evidence>
<keyword evidence="6" id="KW-1185">Reference proteome</keyword>
<keyword evidence="1" id="KW-0805">Transcription regulation</keyword>
<dbReference type="Gene3D" id="1.20.120.530">
    <property type="entry name" value="GntR ligand-binding domain-like"/>
    <property type="match status" value="1"/>
</dbReference>
<dbReference type="PANTHER" id="PTHR43537">
    <property type="entry name" value="TRANSCRIPTIONAL REGULATOR, GNTR FAMILY"/>
    <property type="match status" value="1"/>
</dbReference>
<comment type="caution">
    <text evidence="5">The sequence shown here is derived from an EMBL/GenBank/DDBJ whole genome shotgun (WGS) entry which is preliminary data.</text>
</comment>
<dbReference type="AlphaFoldDB" id="A0A5B0DSK4"/>
<sequence length="259" mass="28573">MSNADTAPTPEGSKQAEADTRALAVTNWPDLTAAAYERIEELFVSMALAPGSKLRTQDLQVKLGLGRTPVHQAVRRLAAGTLLQIQPRNGLRVPTIDLSRERRLVSVRRDLNRFVTEAAVGNLSANHRATLSFLKRRLIGERDRLTLDGFNEIDKALDILLLHASGEPFLESALRPLHAMARRIGYLHISQIGGRAGLERTINKHLDIIESVLHGDKAQACRTSDQLVDFGMSMIDELEETIDPALLDAEGSFRPTFGI</sequence>
<evidence type="ECO:0000313" key="5">
    <source>
        <dbReference type="EMBL" id="KAA0969794.1"/>
    </source>
</evidence>
<dbReference type="RefSeq" id="WP_149301078.1">
    <property type="nucleotide sequence ID" value="NZ_VTWH01000003.1"/>
</dbReference>
<keyword evidence="3" id="KW-0804">Transcription</keyword>
<evidence type="ECO:0000259" key="4">
    <source>
        <dbReference type="PROSITE" id="PS50949"/>
    </source>
</evidence>
<evidence type="ECO:0000256" key="1">
    <source>
        <dbReference type="ARBA" id="ARBA00023015"/>
    </source>
</evidence>
<dbReference type="GO" id="GO:0003700">
    <property type="term" value="F:DNA-binding transcription factor activity"/>
    <property type="evidence" value="ECO:0007669"/>
    <property type="project" value="InterPro"/>
</dbReference>
<dbReference type="InterPro" id="IPR036388">
    <property type="entry name" value="WH-like_DNA-bd_sf"/>
</dbReference>
<dbReference type="Gene3D" id="1.10.10.10">
    <property type="entry name" value="Winged helix-like DNA-binding domain superfamily/Winged helix DNA-binding domain"/>
    <property type="match status" value="1"/>
</dbReference>
<dbReference type="SUPFAM" id="SSF48008">
    <property type="entry name" value="GntR ligand-binding domain-like"/>
    <property type="match status" value="1"/>
</dbReference>
<dbReference type="SUPFAM" id="SSF46785">
    <property type="entry name" value="Winged helix' DNA-binding domain"/>
    <property type="match status" value="1"/>
</dbReference>
<evidence type="ECO:0000256" key="2">
    <source>
        <dbReference type="ARBA" id="ARBA00023125"/>
    </source>
</evidence>
<dbReference type="InterPro" id="IPR011711">
    <property type="entry name" value="GntR_C"/>
</dbReference>
<proteinExistence type="predicted"/>
<dbReference type="GO" id="GO:0003677">
    <property type="term" value="F:DNA binding"/>
    <property type="evidence" value="ECO:0007669"/>
    <property type="project" value="UniProtKB-KW"/>
</dbReference>